<dbReference type="Proteomes" id="UP001054846">
    <property type="component" value="Chromosome"/>
</dbReference>
<evidence type="ECO:0000256" key="1">
    <source>
        <dbReference type="ARBA" id="ARBA00022679"/>
    </source>
</evidence>
<evidence type="ECO:0000259" key="3">
    <source>
        <dbReference type="PROSITE" id="PS51186"/>
    </source>
</evidence>
<feature type="domain" description="N-acetyltransferase" evidence="3">
    <location>
        <begin position="31"/>
        <end position="162"/>
    </location>
</feature>
<dbReference type="InterPro" id="IPR045039">
    <property type="entry name" value="NSI-like"/>
</dbReference>
<dbReference type="Gene3D" id="3.40.630.30">
    <property type="match status" value="1"/>
</dbReference>
<dbReference type="InterPro" id="IPR000182">
    <property type="entry name" value="GNAT_dom"/>
</dbReference>
<dbReference type="CDD" id="cd04301">
    <property type="entry name" value="NAT_SF"/>
    <property type="match status" value="1"/>
</dbReference>
<dbReference type="PROSITE" id="PS51186">
    <property type="entry name" value="GNAT"/>
    <property type="match status" value="1"/>
</dbReference>
<dbReference type="PANTHER" id="PTHR43626">
    <property type="entry name" value="ACYL-COA N-ACYLTRANSFERASE"/>
    <property type="match status" value="1"/>
</dbReference>
<dbReference type="SUPFAM" id="SSF55729">
    <property type="entry name" value="Acyl-CoA N-acyltransferases (Nat)"/>
    <property type="match status" value="1"/>
</dbReference>
<gene>
    <name evidence="4" type="ORF">ISF26_05240</name>
</gene>
<proteinExistence type="predicted"/>
<evidence type="ECO:0000313" key="4">
    <source>
        <dbReference type="EMBL" id="UFP95647.1"/>
    </source>
</evidence>
<reference evidence="4 5" key="1">
    <citation type="journal article" date="2021" name="Genome Biol. Evol.">
        <title>Complete Genome Sequencing of a Novel Gloeobacter Species from a Waterfall Cave in Mexico.</title>
        <authorList>
            <person name="Saw J.H."/>
            <person name="Cardona T."/>
            <person name="Montejano G."/>
        </authorList>
    </citation>
    <scope>NUCLEOTIDE SEQUENCE [LARGE SCALE GENOMIC DNA]</scope>
    <source>
        <strain evidence="4">MG652769</strain>
    </source>
</reference>
<dbReference type="Pfam" id="PF13508">
    <property type="entry name" value="Acetyltransf_7"/>
    <property type="match status" value="1"/>
</dbReference>
<keyword evidence="5" id="KW-1185">Reference proteome</keyword>
<keyword evidence="2" id="KW-0012">Acyltransferase</keyword>
<organism evidence="4 5">
    <name type="scientific">Gloeobacter morelensis MG652769</name>
    <dbReference type="NCBI Taxonomy" id="2781736"/>
    <lineage>
        <taxon>Bacteria</taxon>
        <taxon>Bacillati</taxon>
        <taxon>Cyanobacteriota</taxon>
        <taxon>Cyanophyceae</taxon>
        <taxon>Gloeobacterales</taxon>
        <taxon>Gloeobacteraceae</taxon>
        <taxon>Gloeobacter</taxon>
        <taxon>Gloeobacter morelensis</taxon>
    </lineage>
</organism>
<name>A0ABY3PQF1_9CYAN</name>
<protein>
    <submittedName>
        <fullName evidence="4">GNAT family N-acetyltransferase</fullName>
    </submittedName>
</protein>
<dbReference type="PANTHER" id="PTHR43626:SF4">
    <property type="entry name" value="GCN5-RELATED N-ACETYLTRANSFERASE 2, CHLOROPLASTIC"/>
    <property type="match status" value="1"/>
</dbReference>
<dbReference type="InterPro" id="IPR016181">
    <property type="entry name" value="Acyl_CoA_acyltransferase"/>
</dbReference>
<sequence>MARLKMLRWLKCLSSRPSVSQTTAPAITLSFDAASVEPVQLQQLFDTGAFWARNREVGKIARMLACSNPVVAAYAESRLVGFARATSDGAFRATIWDVVVHPDYQKLGLGRRLIEALLEAPAMRDVERVYLMTTFQQGFYEKLGFQRNASTTMLLMRSAEMG</sequence>
<accession>A0ABY3PQF1</accession>
<keyword evidence="1" id="KW-0808">Transferase</keyword>
<dbReference type="EMBL" id="CP063845">
    <property type="protein sequence ID" value="UFP95647.1"/>
    <property type="molecule type" value="Genomic_DNA"/>
</dbReference>
<evidence type="ECO:0000313" key="5">
    <source>
        <dbReference type="Proteomes" id="UP001054846"/>
    </source>
</evidence>
<evidence type="ECO:0000256" key="2">
    <source>
        <dbReference type="ARBA" id="ARBA00023315"/>
    </source>
</evidence>